<evidence type="ECO:0000313" key="7">
    <source>
        <dbReference type="Proteomes" id="UP000298061"/>
    </source>
</evidence>
<proteinExistence type="predicted"/>
<evidence type="ECO:0000256" key="3">
    <source>
        <dbReference type="ARBA" id="ARBA00022833"/>
    </source>
</evidence>
<dbReference type="Gene3D" id="6.10.140.2220">
    <property type="match status" value="1"/>
</dbReference>
<sequence>MKVQYRSCYHCSKPIAKSDNLYRCKNCKVMFYCNRKCQKDNWALHKTVCADAEAARLRWGVDRQALYDHLSDLHGGSKEELCHREQALFKQWFELNTLNLQRAGIYVACKFQDAIMPLKFKPSRSLFYVVVCLHLSSDRTPSSTFLVIGAELRPMPGDDELSWTGIDLPQEIELESPVNHFLVNHVWGAADRSQGILPMLYMYADMFHSIGMPILEPLSKKRITLLWDDHGTVSRWNKWLPTLQAMVL</sequence>
<dbReference type="PROSITE" id="PS01360">
    <property type="entry name" value="ZF_MYND_1"/>
    <property type="match status" value="1"/>
</dbReference>
<organism evidence="6 7">
    <name type="scientific">Hericium alpestre</name>
    <dbReference type="NCBI Taxonomy" id="135208"/>
    <lineage>
        <taxon>Eukaryota</taxon>
        <taxon>Fungi</taxon>
        <taxon>Dikarya</taxon>
        <taxon>Basidiomycota</taxon>
        <taxon>Agaricomycotina</taxon>
        <taxon>Agaricomycetes</taxon>
        <taxon>Russulales</taxon>
        <taxon>Hericiaceae</taxon>
        <taxon>Hericium</taxon>
    </lineage>
</organism>
<evidence type="ECO:0000256" key="1">
    <source>
        <dbReference type="ARBA" id="ARBA00022723"/>
    </source>
</evidence>
<protein>
    <recommendedName>
        <fullName evidence="5">MYND-type domain-containing protein</fullName>
    </recommendedName>
</protein>
<name>A0A4Y9ZG30_9AGAM</name>
<keyword evidence="1" id="KW-0479">Metal-binding</keyword>
<evidence type="ECO:0000259" key="5">
    <source>
        <dbReference type="PROSITE" id="PS50865"/>
    </source>
</evidence>
<dbReference type="PROSITE" id="PS50865">
    <property type="entry name" value="ZF_MYND_2"/>
    <property type="match status" value="1"/>
</dbReference>
<reference evidence="6 7" key="1">
    <citation type="submission" date="2019-02" db="EMBL/GenBank/DDBJ databases">
        <title>Genome sequencing of the rare red list fungi Hericium alpestre (H. flagellum).</title>
        <authorList>
            <person name="Buettner E."/>
            <person name="Kellner H."/>
        </authorList>
    </citation>
    <scope>NUCLEOTIDE SEQUENCE [LARGE SCALE GENOMIC DNA]</scope>
    <source>
        <strain evidence="6 7">DSM 108284</strain>
    </source>
</reference>
<dbReference type="OrthoDB" id="5231159at2759"/>
<gene>
    <name evidence="6" type="ORF">EWM64_g10480</name>
</gene>
<dbReference type="GO" id="GO:0008270">
    <property type="term" value="F:zinc ion binding"/>
    <property type="evidence" value="ECO:0007669"/>
    <property type="project" value="UniProtKB-KW"/>
</dbReference>
<feature type="domain" description="MYND-type" evidence="5">
    <location>
        <begin position="8"/>
        <end position="49"/>
    </location>
</feature>
<dbReference type="Pfam" id="PF01753">
    <property type="entry name" value="zf-MYND"/>
    <property type="match status" value="1"/>
</dbReference>
<keyword evidence="3" id="KW-0862">Zinc</keyword>
<evidence type="ECO:0000256" key="4">
    <source>
        <dbReference type="PROSITE-ProRule" id="PRU00134"/>
    </source>
</evidence>
<dbReference type="AlphaFoldDB" id="A0A4Y9ZG30"/>
<keyword evidence="2 4" id="KW-0863">Zinc-finger</keyword>
<evidence type="ECO:0000256" key="2">
    <source>
        <dbReference type="ARBA" id="ARBA00022771"/>
    </source>
</evidence>
<evidence type="ECO:0000313" key="6">
    <source>
        <dbReference type="EMBL" id="TFY73532.1"/>
    </source>
</evidence>
<dbReference type="EMBL" id="SFCI01002766">
    <property type="protein sequence ID" value="TFY73532.1"/>
    <property type="molecule type" value="Genomic_DNA"/>
</dbReference>
<comment type="caution">
    <text evidence="6">The sequence shown here is derived from an EMBL/GenBank/DDBJ whole genome shotgun (WGS) entry which is preliminary data.</text>
</comment>
<dbReference type="SUPFAM" id="SSF144232">
    <property type="entry name" value="HIT/MYND zinc finger-like"/>
    <property type="match status" value="1"/>
</dbReference>
<accession>A0A4Y9ZG30</accession>
<dbReference type="InterPro" id="IPR002893">
    <property type="entry name" value="Znf_MYND"/>
</dbReference>
<keyword evidence="7" id="KW-1185">Reference proteome</keyword>
<dbReference type="Proteomes" id="UP000298061">
    <property type="component" value="Unassembled WGS sequence"/>
</dbReference>